<sequence length="202" mass="21540">MSPHSPPGSTRQVLLDSAKRLLWKHGYEAMSPRRILAESGAGQGSLYHHFPGKAALAAAALEEVAAEMTEAMDALFEGVPEPLAAVHRFLDIPFDPLKGCRLGRLANEAAVADPETADPALRAPLDRFFAAARTRIADALDRAAAEGRLHPGQDREMLATTMLAAVQGGFVLSRIHQDPASMRQAVAGAHLLLDSVTREPGP</sequence>
<proteinExistence type="predicted"/>
<keyword evidence="2 4" id="KW-0238">DNA-binding</keyword>
<feature type="domain" description="HTH tetR-type" evidence="5">
    <location>
        <begin position="8"/>
        <end position="68"/>
    </location>
</feature>
<comment type="caution">
    <text evidence="6">The sequence shown here is derived from an EMBL/GenBank/DDBJ whole genome shotgun (WGS) entry which is preliminary data.</text>
</comment>
<dbReference type="Proteomes" id="UP001595528">
    <property type="component" value="Unassembled WGS sequence"/>
</dbReference>
<reference evidence="7" key="1">
    <citation type="journal article" date="2019" name="Int. J. Syst. Evol. Microbiol.">
        <title>The Global Catalogue of Microorganisms (GCM) 10K type strain sequencing project: providing services to taxonomists for standard genome sequencing and annotation.</title>
        <authorList>
            <consortium name="The Broad Institute Genomics Platform"/>
            <consortium name="The Broad Institute Genome Sequencing Center for Infectious Disease"/>
            <person name="Wu L."/>
            <person name="Ma J."/>
        </authorList>
    </citation>
    <scope>NUCLEOTIDE SEQUENCE [LARGE SCALE GENOMIC DNA]</scope>
    <source>
        <strain evidence="7">KCTC 42964</strain>
    </source>
</reference>
<dbReference type="InterPro" id="IPR036271">
    <property type="entry name" value="Tet_transcr_reg_TetR-rel_C_sf"/>
</dbReference>
<protein>
    <submittedName>
        <fullName evidence="6">TetR/AcrR family transcriptional regulator</fullName>
    </submittedName>
</protein>
<dbReference type="InterPro" id="IPR011075">
    <property type="entry name" value="TetR_C"/>
</dbReference>
<evidence type="ECO:0000256" key="3">
    <source>
        <dbReference type="ARBA" id="ARBA00023163"/>
    </source>
</evidence>
<gene>
    <name evidence="6" type="ORF">ACFOGJ_26010</name>
</gene>
<dbReference type="RefSeq" id="WP_379906162.1">
    <property type="nucleotide sequence ID" value="NZ_JBHRTR010000048.1"/>
</dbReference>
<dbReference type="Pfam" id="PF16925">
    <property type="entry name" value="TetR_C_13"/>
    <property type="match status" value="1"/>
</dbReference>
<organism evidence="6 7">
    <name type="scientific">Marinibaculum pumilum</name>
    <dbReference type="NCBI Taxonomy" id="1766165"/>
    <lineage>
        <taxon>Bacteria</taxon>
        <taxon>Pseudomonadati</taxon>
        <taxon>Pseudomonadota</taxon>
        <taxon>Alphaproteobacteria</taxon>
        <taxon>Rhodospirillales</taxon>
        <taxon>Rhodospirillaceae</taxon>
        <taxon>Marinibaculum</taxon>
    </lineage>
</organism>
<dbReference type="SUPFAM" id="SSF46689">
    <property type="entry name" value="Homeodomain-like"/>
    <property type="match status" value="1"/>
</dbReference>
<keyword evidence="1" id="KW-0805">Transcription regulation</keyword>
<dbReference type="EMBL" id="JBHRTR010000048">
    <property type="protein sequence ID" value="MFC3230729.1"/>
    <property type="molecule type" value="Genomic_DNA"/>
</dbReference>
<dbReference type="InterPro" id="IPR001647">
    <property type="entry name" value="HTH_TetR"/>
</dbReference>
<evidence type="ECO:0000256" key="2">
    <source>
        <dbReference type="ARBA" id="ARBA00023125"/>
    </source>
</evidence>
<dbReference type="PANTHER" id="PTHR47506:SF3">
    <property type="entry name" value="HTH-TYPE TRANSCRIPTIONAL REGULATOR LMRA"/>
    <property type="match status" value="1"/>
</dbReference>
<name>A0ABV7L7Z9_9PROT</name>
<evidence type="ECO:0000259" key="5">
    <source>
        <dbReference type="PROSITE" id="PS50977"/>
    </source>
</evidence>
<evidence type="ECO:0000256" key="1">
    <source>
        <dbReference type="ARBA" id="ARBA00023015"/>
    </source>
</evidence>
<evidence type="ECO:0000256" key="4">
    <source>
        <dbReference type="PROSITE-ProRule" id="PRU00335"/>
    </source>
</evidence>
<evidence type="ECO:0000313" key="6">
    <source>
        <dbReference type="EMBL" id="MFC3230729.1"/>
    </source>
</evidence>
<accession>A0ABV7L7Z9</accession>
<dbReference type="Pfam" id="PF00440">
    <property type="entry name" value="TetR_N"/>
    <property type="match status" value="1"/>
</dbReference>
<feature type="DNA-binding region" description="H-T-H motif" evidence="4">
    <location>
        <begin position="31"/>
        <end position="50"/>
    </location>
</feature>
<dbReference type="PANTHER" id="PTHR47506">
    <property type="entry name" value="TRANSCRIPTIONAL REGULATORY PROTEIN"/>
    <property type="match status" value="1"/>
</dbReference>
<dbReference type="PROSITE" id="PS50977">
    <property type="entry name" value="HTH_TETR_2"/>
    <property type="match status" value="1"/>
</dbReference>
<dbReference type="InterPro" id="IPR009057">
    <property type="entry name" value="Homeodomain-like_sf"/>
</dbReference>
<dbReference type="Gene3D" id="1.10.357.10">
    <property type="entry name" value="Tetracycline Repressor, domain 2"/>
    <property type="match status" value="1"/>
</dbReference>
<evidence type="ECO:0000313" key="7">
    <source>
        <dbReference type="Proteomes" id="UP001595528"/>
    </source>
</evidence>
<keyword evidence="3" id="KW-0804">Transcription</keyword>
<keyword evidence="7" id="KW-1185">Reference proteome</keyword>
<dbReference type="PRINTS" id="PR00455">
    <property type="entry name" value="HTHTETR"/>
</dbReference>
<dbReference type="SUPFAM" id="SSF48498">
    <property type="entry name" value="Tetracyclin repressor-like, C-terminal domain"/>
    <property type="match status" value="1"/>
</dbReference>